<dbReference type="Proteomes" id="UP000322667">
    <property type="component" value="Chromosome A01"/>
</dbReference>
<name>A0A5D2RW97_GOSTO</name>
<accession>A0A5D2RW97</accession>
<evidence type="ECO:0000313" key="2">
    <source>
        <dbReference type="EMBL" id="TYI44065.1"/>
    </source>
</evidence>
<keyword evidence="3" id="KW-1185">Reference proteome</keyword>
<evidence type="ECO:0000313" key="3">
    <source>
        <dbReference type="Proteomes" id="UP000322667"/>
    </source>
</evidence>
<organism evidence="2 3">
    <name type="scientific">Gossypium tomentosum</name>
    <name type="common">Hawaiian cotton</name>
    <name type="synonym">Gossypium sandvicense</name>
    <dbReference type="NCBI Taxonomy" id="34277"/>
    <lineage>
        <taxon>Eukaryota</taxon>
        <taxon>Viridiplantae</taxon>
        <taxon>Streptophyta</taxon>
        <taxon>Embryophyta</taxon>
        <taxon>Tracheophyta</taxon>
        <taxon>Spermatophyta</taxon>
        <taxon>Magnoliopsida</taxon>
        <taxon>eudicotyledons</taxon>
        <taxon>Gunneridae</taxon>
        <taxon>Pentapetalae</taxon>
        <taxon>rosids</taxon>
        <taxon>malvids</taxon>
        <taxon>Malvales</taxon>
        <taxon>Malvaceae</taxon>
        <taxon>Malvoideae</taxon>
        <taxon>Gossypium</taxon>
    </lineage>
</organism>
<sequence>MPSENISTISFPFPELSFAPVVVHRIPRKVQHTPVQIRLPLPLSPLESLNLPPNSLPKDMQGPPLQNS</sequence>
<protein>
    <submittedName>
        <fullName evidence="2">Uncharacterized protein</fullName>
    </submittedName>
</protein>
<proteinExistence type="predicted"/>
<dbReference type="AlphaFoldDB" id="A0A5D2RW97"/>
<dbReference type="EMBL" id="CM017610">
    <property type="protein sequence ID" value="TYI44065.1"/>
    <property type="molecule type" value="Genomic_DNA"/>
</dbReference>
<feature type="compositionally biased region" description="Low complexity" evidence="1">
    <location>
        <begin position="44"/>
        <end position="57"/>
    </location>
</feature>
<gene>
    <name evidence="2" type="ORF">ES332_A01G210800v1</name>
</gene>
<reference evidence="2 3" key="1">
    <citation type="submission" date="2019-07" db="EMBL/GenBank/DDBJ databases">
        <title>WGS assembly of Gossypium tomentosum.</title>
        <authorList>
            <person name="Chen Z.J."/>
            <person name="Sreedasyam A."/>
            <person name="Ando A."/>
            <person name="Song Q."/>
            <person name="De L."/>
            <person name="Hulse-Kemp A."/>
            <person name="Ding M."/>
            <person name="Ye W."/>
            <person name="Kirkbride R."/>
            <person name="Jenkins J."/>
            <person name="Plott C."/>
            <person name="Lovell J."/>
            <person name="Lin Y.-M."/>
            <person name="Vaughn R."/>
            <person name="Liu B."/>
            <person name="Li W."/>
            <person name="Simpson S."/>
            <person name="Scheffler B."/>
            <person name="Saski C."/>
            <person name="Grover C."/>
            <person name="Hu G."/>
            <person name="Conover J."/>
            <person name="Carlson J."/>
            <person name="Shu S."/>
            <person name="Boston L."/>
            <person name="Williams M."/>
            <person name="Peterson D."/>
            <person name="Mcgee K."/>
            <person name="Jones D."/>
            <person name="Wendel J."/>
            <person name="Stelly D."/>
            <person name="Grimwood J."/>
            <person name="Schmutz J."/>
        </authorList>
    </citation>
    <scope>NUCLEOTIDE SEQUENCE [LARGE SCALE GENOMIC DNA]</scope>
    <source>
        <strain evidence="2">7179.01</strain>
    </source>
</reference>
<feature type="region of interest" description="Disordered" evidence="1">
    <location>
        <begin position="44"/>
        <end position="68"/>
    </location>
</feature>
<evidence type="ECO:0000256" key="1">
    <source>
        <dbReference type="SAM" id="MobiDB-lite"/>
    </source>
</evidence>